<dbReference type="AlphaFoldDB" id="A0A058Z3Y2"/>
<keyword evidence="16" id="KW-1185">Reference proteome</keyword>
<evidence type="ECO:0000313" key="15">
    <source>
        <dbReference type="EMBL" id="KCV68247.1"/>
    </source>
</evidence>
<dbReference type="InterPro" id="IPR055260">
    <property type="entry name" value="Ndc80_CH"/>
</dbReference>
<dbReference type="PANTHER" id="PTHR10643:SF2">
    <property type="entry name" value="KINETOCHORE PROTEIN NDC80 HOMOLOG"/>
    <property type="match status" value="1"/>
</dbReference>
<dbReference type="PANTHER" id="PTHR10643">
    <property type="entry name" value="KINETOCHORE PROTEIN NDC80"/>
    <property type="match status" value="1"/>
</dbReference>
<dbReference type="Proteomes" id="UP000030693">
    <property type="component" value="Unassembled WGS sequence"/>
</dbReference>
<evidence type="ECO:0000313" key="16">
    <source>
        <dbReference type="Proteomes" id="UP000030693"/>
    </source>
</evidence>
<proteinExistence type="inferred from homology"/>
<feature type="domain" description="Kinetochore protein Ndc80 CH" evidence="14">
    <location>
        <begin position="215"/>
        <end position="325"/>
    </location>
</feature>
<dbReference type="GO" id="GO:0031262">
    <property type="term" value="C:Ndc80 complex"/>
    <property type="evidence" value="ECO:0007669"/>
    <property type="project" value="InterPro"/>
</dbReference>
<feature type="coiled-coil region" evidence="12">
    <location>
        <begin position="759"/>
        <end position="811"/>
    </location>
</feature>
<feature type="region of interest" description="Disordered" evidence="13">
    <location>
        <begin position="523"/>
        <end position="542"/>
    </location>
</feature>
<reference evidence="15" key="1">
    <citation type="submission" date="2013-04" db="EMBL/GenBank/DDBJ databases">
        <title>The Genome Sequence of Fonticula alba ATCC 38817.</title>
        <authorList>
            <consortium name="The Broad Institute Genomics Platform"/>
            <person name="Russ C."/>
            <person name="Cuomo C."/>
            <person name="Burger G."/>
            <person name="Gray M.W."/>
            <person name="Holland P.W.H."/>
            <person name="King N."/>
            <person name="Lang F.B.F."/>
            <person name="Roger A.J."/>
            <person name="Ruiz-Trillo I."/>
            <person name="Brown M."/>
            <person name="Walker B."/>
            <person name="Young S."/>
            <person name="Zeng Q."/>
            <person name="Gargeya S."/>
            <person name="Fitzgerald M."/>
            <person name="Haas B."/>
            <person name="Abouelleil A."/>
            <person name="Allen A.W."/>
            <person name="Alvarado L."/>
            <person name="Arachchi H.M."/>
            <person name="Berlin A.M."/>
            <person name="Chapman S.B."/>
            <person name="Gainer-Dewar J."/>
            <person name="Goldberg J."/>
            <person name="Griggs A."/>
            <person name="Gujja S."/>
            <person name="Hansen M."/>
            <person name="Howarth C."/>
            <person name="Imamovic A."/>
            <person name="Ireland A."/>
            <person name="Larimer J."/>
            <person name="McCowan C."/>
            <person name="Murphy C."/>
            <person name="Pearson M."/>
            <person name="Poon T.W."/>
            <person name="Priest M."/>
            <person name="Roberts A."/>
            <person name="Saif S."/>
            <person name="Shea T."/>
            <person name="Sisk P."/>
            <person name="Sykes S."/>
            <person name="Wortman J."/>
            <person name="Nusbaum C."/>
            <person name="Birren B."/>
        </authorList>
    </citation>
    <scope>NUCLEOTIDE SEQUENCE [LARGE SCALE GENOMIC DNA]</scope>
    <source>
        <strain evidence="15">ATCC 38817</strain>
    </source>
</reference>
<gene>
    <name evidence="15" type="ORF">H696_05170</name>
</gene>
<evidence type="ECO:0000256" key="3">
    <source>
        <dbReference type="ARBA" id="ARBA00007050"/>
    </source>
</evidence>
<keyword evidence="11" id="KW-0137">Centromere</keyword>
<feature type="region of interest" description="Disordered" evidence="13">
    <location>
        <begin position="81"/>
        <end position="128"/>
    </location>
</feature>
<keyword evidence="7" id="KW-0995">Kinetochore</keyword>
<evidence type="ECO:0000256" key="7">
    <source>
        <dbReference type="ARBA" id="ARBA00022838"/>
    </source>
</evidence>
<feature type="coiled-coil region" evidence="12">
    <location>
        <begin position="545"/>
        <end position="572"/>
    </location>
</feature>
<keyword evidence="9" id="KW-0539">Nucleus</keyword>
<dbReference type="STRING" id="691883.A0A058Z3Y2"/>
<evidence type="ECO:0000256" key="4">
    <source>
        <dbReference type="ARBA" id="ARBA00022454"/>
    </source>
</evidence>
<keyword evidence="5" id="KW-0132">Cell division</keyword>
<keyword evidence="10" id="KW-0131">Cell cycle</keyword>
<dbReference type="OrthoDB" id="7459479at2759"/>
<protein>
    <recommendedName>
        <fullName evidence="14">Kinetochore protein Ndc80 CH domain-containing protein</fullName>
    </recommendedName>
</protein>
<evidence type="ECO:0000256" key="9">
    <source>
        <dbReference type="ARBA" id="ARBA00023242"/>
    </source>
</evidence>
<dbReference type="RefSeq" id="XP_009497301.1">
    <property type="nucleotide sequence ID" value="XM_009499026.1"/>
</dbReference>
<dbReference type="Gene3D" id="1.10.418.30">
    <property type="entry name" value="Ncd80 complex, Ncd80 subunit"/>
    <property type="match status" value="1"/>
</dbReference>
<comment type="similarity">
    <text evidence="3">Belongs to the NDC80/HEC1 family.</text>
</comment>
<comment type="subcellular location">
    <subcellularLocation>
        <location evidence="2">Chromosome</location>
        <location evidence="2">Centromere</location>
        <location evidence="2">Kinetochore</location>
    </subcellularLocation>
    <subcellularLocation>
        <location evidence="1">Nucleus</location>
    </subcellularLocation>
</comment>
<feature type="compositionally biased region" description="Low complexity" evidence="13">
    <location>
        <begin position="96"/>
        <end position="126"/>
    </location>
</feature>
<dbReference type="EMBL" id="KB932209">
    <property type="protein sequence ID" value="KCV68247.1"/>
    <property type="molecule type" value="Genomic_DNA"/>
</dbReference>
<sequence>MSFSFPFGGGDPGGQAAHSRISLNPDPPAGGPSGGRPSGDSSGDYQAMAAALAGANTAIGLTSIGRRMSFLPGPPVAAVGSFPAPGGPPPLPPTVAPSASGQNTAAAATTTLASSSSSSSSSSTSFESRRISILPVTLDPEHGFSLSSFSGRAPKLATQAPPPQAHNPMAASAMSRSQATFMGSSRAQFSASVHMGDVGTRGGPSGAGGGGPNYRDREFVLNSISQLWQFLTESGASFQRPITQKSLNSPSLRDIQEIFEHMFSRIDANFRFEKFEDDVAMLAKAMRYQKELNRSKIASSSSHHGWPTMLAFLIWMIELIKAIDALEFELEERLRPWIFRFECETFRFALAQDDPKVESYWNVLMEHFNAMLMDLEQASQVAATETAAIAQQVDAMQAENPALGDLQAQRDRLRKIGAEFSDTMLRLEQEDRTMRDQLAQLDEELLALRASGADLAQQARREAAASPAESGAESGSRRNSLSRSFNSSIGQRSFSGSITGSRPGSAAAEDRDEYTADLQRLLASSSPDDTSPSVASSEDDPAVMQQALREQLAALRAENQRLSTGIVQLERDLLRRTQDLEDRRAEYPDLLADLDRFLASEMLERDLLRRTQDLEDRRAEYPDLLADLDRFLASEMVDPPATGAVAGTAKRPAASRFSDTFEPLNKAPRLTADLPPRPDAGRRAAAGSGSLAASFSSNGDAGASSAGDAPGTDPAGTGEPVGPIADLHRQAGELEASGDRLQATFAERNADLAAVHDTVEQLRSRERALSQAVARLEADLRQASTASEDQLAAQRARTQALTSELELLLQEAGLPVDVARLGDSTTSPGAESEGGGAATPDALFQEGDVLAAARRELDHLRQELDHQRAVQRRVSERLLRQVIAPVNDVVVLKTHVEHTLNAMVESIVPSASLAGGTAPGGPPVTHPDL</sequence>
<feature type="compositionally biased region" description="Pro residues" evidence="13">
    <location>
        <begin position="85"/>
        <end position="95"/>
    </location>
</feature>
<dbReference type="eggNOG" id="KOG0995">
    <property type="taxonomic scope" value="Eukaryota"/>
</dbReference>
<evidence type="ECO:0000259" key="14">
    <source>
        <dbReference type="Pfam" id="PF03801"/>
    </source>
</evidence>
<evidence type="ECO:0000256" key="13">
    <source>
        <dbReference type="SAM" id="MobiDB-lite"/>
    </source>
</evidence>
<feature type="region of interest" description="Disordered" evidence="13">
    <location>
        <begin position="458"/>
        <end position="513"/>
    </location>
</feature>
<feature type="region of interest" description="Disordered" evidence="13">
    <location>
        <begin position="822"/>
        <end position="841"/>
    </location>
</feature>
<evidence type="ECO:0000256" key="8">
    <source>
        <dbReference type="ARBA" id="ARBA00023054"/>
    </source>
</evidence>
<dbReference type="GO" id="GO:0051315">
    <property type="term" value="P:attachment of mitotic spindle microtubules to kinetochore"/>
    <property type="evidence" value="ECO:0007669"/>
    <property type="project" value="InterPro"/>
</dbReference>
<evidence type="ECO:0000256" key="6">
    <source>
        <dbReference type="ARBA" id="ARBA00022776"/>
    </source>
</evidence>
<organism evidence="15">
    <name type="scientific">Fonticula alba</name>
    <name type="common">Slime mold</name>
    <dbReference type="NCBI Taxonomy" id="691883"/>
    <lineage>
        <taxon>Eukaryota</taxon>
        <taxon>Rotosphaerida</taxon>
        <taxon>Fonticulaceae</taxon>
        <taxon>Fonticula</taxon>
    </lineage>
</organism>
<evidence type="ECO:0000256" key="1">
    <source>
        <dbReference type="ARBA" id="ARBA00004123"/>
    </source>
</evidence>
<keyword evidence="8 12" id="KW-0175">Coiled coil</keyword>
<keyword evidence="6" id="KW-0498">Mitosis</keyword>
<name>A0A058Z3Y2_FONAL</name>
<evidence type="ECO:0000256" key="5">
    <source>
        <dbReference type="ARBA" id="ARBA00022618"/>
    </source>
</evidence>
<feature type="region of interest" description="Disordered" evidence="13">
    <location>
        <begin position="641"/>
        <end position="724"/>
    </location>
</feature>
<dbReference type="Pfam" id="PF03801">
    <property type="entry name" value="Ndc80_HEC"/>
    <property type="match status" value="1"/>
</dbReference>
<feature type="compositionally biased region" description="Low complexity" evidence="13">
    <location>
        <begin position="683"/>
        <end position="709"/>
    </location>
</feature>
<dbReference type="InterPro" id="IPR038273">
    <property type="entry name" value="Ndc80_sf"/>
</dbReference>
<dbReference type="GeneID" id="20529895"/>
<feature type="region of interest" description="Disordered" evidence="13">
    <location>
        <begin position="145"/>
        <end position="169"/>
    </location>
</feature>
<dbReference type="GO" id="GO:0051301">
    <property type="term" value="P:cell division"/>
    <property type="evidence" value="ECO:0007669"/>
    <property type="project" value="UniProtKB-KW"/>
</dbReference>
<evidence type="ECO:0000256" key="11">
    <source>
        <dbReference type="ARBA" id="ARBA00023328"/>
    </source>
</evidence>
<feature type="compositionally biased region" description="Polar residues" evidence="13">
    <location>
        <begin position="523"/>
        <end position="536"/>
    </location>
</feature>
<dbReference type="GO" id="GO:0005634">
    <property type="term" value="C:nucleus"/>
    <property type="evidence" value="ECO:0007669"/>
    <property type="project" value="UniProtKB-SubCell"/>
</dbReference>
<feature type="region of interest" description="Disordered" evidence="13">
    <location>
        <begin position="1"/>
        <end position="45"/>
    </location>
</feature>
<dbReference type="InterPro" id="IPR005550">
    <property type="entry name" value="Kinetochore_Ndc80"/>
</dbReference>
<feature type="compositionally biased region" description="Polar residues" evidence="13">
    <location>
        <begin position="489"/>
        <end position="502"/>
    </location>
</feature>
<evidence type="ECO:0000256" key="10">
    <source>
        <dbReference type="ARBA" id="ARBA00023306"/>
    </source>
</evidence>
<evidence type="ECO:0000256" key="12">
    <source>
        <dbReference type="SAM" id="Coils"/>
    </source>
</evidence>
<keyword evidence="4" id="KW-0158">Chromosome</keyword>
<accession>A0A058Z3Y2</accession>
<evidence type="ECO:0000256" key="2">
    <source>
        <dbReference type="ARBA" id="ARBA00004629"/>
    </source>
</evidence>
<feature type="compositionally biased region" description="Low complexity" evidence="13">
    <location>
        <begin position="464"/>
        <end position="488"/>
    </location>
</feature>